<evidence type="ECO:0000256" key="5">
    <source>
        <dbReference type="RuleBase" id="RU363032"/>
    </source>
</evidence>
<comment type="similarity">
    <text evidence="5">Belongs to the binding-protein-dependent transport system permease family.</text>
</comment>
<keyword evidence="2 5" id="KW-0812">Transmembrane</keyword>
<keyword evidence="4 5" id="KW-0472">Membrane</keyword>
<sequence length="346" mass="38322">MHLDPLTRRQLARFRSTKRGWYSALILVLLIASTAVTELLVNNRALVVNYQGEWHFPTYADFKPGSTFGLDYAYETNYRELQASLAQSGDGFVIMPPVPFSPYEINSYDGLFAPHPPSAAQQHYLGTDTAGRDVLARLAYGFRIAIWFSLVLLVATFVVGIAVGCAMGYYGGVTDLIGQRVIEVWSNVPMLYIIIIIASVITPDFWILMGLLFVFGWMGMTWYMRTATYREAARDYVLAAKSLGASDSRIIFRHILPNTLSLIVTFIPFAVTGGIGSLTSLDYLGYGLPPPTPSWGELLKQGTDNLDSAWIVTSVVTALVGLLVMVTFVGEAIRDAFDPKQHTTYE</sequence>
<feature type="transmembrane region" description="Helical" evidence="5">
    <location>
        <begin position="20"/>
        <end position="41"/>
    </location>
</feature>
<dbReference type="SUPFAM" id="SSF161098">
    <property type="entry name" value="MetI-like"/>
    <property type="match status" value="1"/>
</dbReference>
<dbReference type="Gene3D" id="1.10.3720.10">
    <property type="entry name" value="MetI-like"/>
    <property type="match status" value="1"/>
</dbReference>
<dbReference type="Proteomes" id="UP000388235">
    <property type="component" value="Chromosome"/>
</dbReference>
<evidence type="ECO:0000313" key="7">
    <source>
        <dbReference type="EMBL" id="QGG81295.1"/>
    </source>
</evidence>
<evidence type="ECO:0000259" key="6">
    <source>
        <dbReference type="PROSITE" id="PS50928"/>
    </source>
</evidence>
<evidence type="ECO:0000256" key="1">
    <source>
        <dbReference type="ARBA" id="ARBA00004651"/>
    </source>
</evidence>
<evidence type="ECO:0000256" key="2">
    <source>
        <dbReference type="ARBA" id="ARBA00022692"/>
    </source>
</evidence>
<dbReference type="InterPro" id="IPR000515">
    <property type="entry name" value="MetI-like"/>
</dbReference>
<keyword evidence="5" id="KW-0813">Transport</keyword>
<dbReference type="RefSeq" id="WP_153714798.1">
    <property type="nucleotide sequence ID" value="NZ_CP045871.1"/>
</dbReference>
<dbReference type="GO" id="GO:0005886">
    <property type="term" value="C:plasma membrane"/>
    <property type="evidence" value="ECO:0007669"/>
    <property type="project" value="UniProtKB-SubCell"/>
</dbReference>
<dbReference type="AlphaFoldDB" id="A0A5Q2QJM2"/>
<dbReference type="CDD" id="cd06261">
    <property type="entry name" value="TM_PBP2"/>
    <property type="match status" value="1"/>
</dbReference>
<dbReference type="PANTHER" id="PTHR30325">
    <property type="entry name" value="MEMBRANE COMPONENT OF ABC TRANSPORTER"/>
    <property type="match status" value="1"/>
</dbReference>
<feature type="domain" description="ABC transmembrane type-1" evidence="6">
    <location>
        <begin position="146"/>
        <end position="334"/>
    </location>
</feature>
<proteinExistence type="inferred from homology"/>
<dbReference type="InterPro" id="IPR035906">
    <property type="entry name" value="MetI-like_sf"/>
</dbReference>
<gene>
    <name evidence="7" type="ORF">GH975_06755</name>
</gene>
<dbReference type="EMBL" id="CP045871">
    <property type="protein sequence ID" value="QGG81295.1"/>
    <property type="molecule type" value="Genomic_DNA"/>
</dbReference>
<feature type="transmembrane region" description="Helical" evidence="5">
    <location>
        <begin position="144"/>
        <end position="170"/>
    </location>
</feature>
<keyword evidence="3 5" id="KW-1133">Transmembrane helix</keyword>
<dbReference type="PROSITE" id="PS50928">
    <property type="entry name" value="ABC_TM1"/>
    <property type="match status" value="1"/>
</dbReference>
<dbReference type="GO" id="GO:0055085">
    <property type="term" value="P:transmembrane transport"/>
    <property type="evidence" value="ECO:0007669"/>
    <property type="project" value="InterPro"/>
</dbReference>
<accession>A0A5Q2QJM2</accession>
<dbReference type="Pfam" id="PF00528">
    <property type="entry name" value="BPD_transp_1"/>
    <property type="match status" value="1"/>
</dbReference>
<reference evidence="7 8" key="1">
    <citation type="submission" date="2019-11" db="EMBL/GenBank/DDBJ databases">
        <authorList>
            <person name="Khan S.A."/>
            <person name="Jeon C.O."/>
            <person name="Chun B.H."/>
        </authorList>
    </citation>
    <scope>NUCLEOTIDE SEQUENCE [LARGE SCALE GENOMIC DNA]</scope>
    <source>
        <strain evidence="7 8">IMCC 1097</strain>
    </source>
</reference>
<evidence type="ECO:0000256" key="4">
    <source>
        <dbReference type="ARBA" id="ARBA00023136"/>
    </source>
</evidence>
<evidence type="ECO:0000256" key="3">
    <source>
        <dbReference type="ARBA" id="ARBA00022989"/>
    </source>
</evidence>
<evidence type="ECO:0000313" key="8">
    <source>
        <dbReference type="Proteomes" id="UP000388235"/>
    </source>
</evidence>
<feature type="transmembrane region" description="Helical" evidence="5">
    <location>
        <begin position="190"/>
        <end position="215"/>
    </location>
</feature>
<feature type="transmembrane region" description="Helical" evidence="5">
    <location>
        <begin position="259"/>
        <end position="288"/>
    </location>
</feature>
<dbReference type="GO" id="GO:0042884">
    <property type="term" value="P:microcin transport"/>
    <property type="evidence" value="ECO:0007669"/>
    <property type="project" value="TreeGrafter"/>
</dbReference>
<dbReference type="OrthoDB" id="9805884at2"/>
<keyword evidence="8" id="KW-1185">Reference proteome</keyword>
<name>A0A5Q2QJM2_9GAMM</name>
<dbReference type="PANTHER" id="PTHR30325:SF0">
    <property type="entry name" value="INNER MEMBRANE ABC TRANSPORTER PERMEASE PROTEIN YEJE"/>
    <property type="match status" value="1"/>
</dbReference>
<feature type="transmembrane region" description="Helical" evidence="5">
    <location>
        <begin position="308"/>
        <end position="330"/>
    </location>
</feature>
<organism evidence="7 8">
    <name type="scientific">Litorivicinus lipolyticus</name>
    <dbReference type="NCBI Taxonomy" id="418701"/>
    <lineage>
        <taxon>Bacteria</taxon>
        <taxon>Pseudomonadati</taxon>
        <taxon>Pseudomonadota</taxon>
        <taxon>Gammaproteobacteria</taxon>
        <taxon>Oceanospirillales</taxon>
        <taxon>Litorivicinaceae</taxon>
        <taxon>Litorivicinus</taxon>
    </lineage>
</organism>
<dbReference type="KEGG" id="llp:GH975_06755"/>
<comment type="subcellular location">
    <subcellularLocation>
        <location evidence="1 5">Cell membrane</location>
        <topology evidence="1 5">Multi-pass membrane protein</topology>
    </subcellularLocation>
</comment>
<protein>
    <submittedName>
        <fullName evidence="7">ABC transporter permease subunit</fullName>
    </submittedName>
</protein>